<proteinExistence type="predicted"/>
<gene>
    <name evidence="3" type="ORF">C7I55_18375</name>
</gene>
<dbReference type="InterPro" id="IPR025513">
    <property type="entry name" value="DUF4401"/>
</dbReference>
<dbReference type="Proteomes" id="UP000241167">
    <property type="component" value="Unassembled WGS sequence"/>
</dbReference>
<feature type="transmembrane region" description="Helical" evidence="1">
    <location>
        <begin position="328"/>
        <end position="347"/>
    </location>
</feature>
<dbReference type="Pfam" id="PF14351">
    <property type="entry name" value="DUF4401"/>
    <property type="match status" value="1"/>
</dbReference>
<evidence type="ECO:0000313" key="3">
    <source>
        <dbReference type="EMBL" id="PSJ38412.1"/>
    </source>
</evidence>
<evidence type="ECO:0000313" key="4">
    <source>
        <dbReference type="Proteomes" id="UP000241167"/>
    </source>
</evidence>
<feature type="transmembrane region" description="Helical" evidence="1">
    <location>
        <begin position="189"/>
        <end position="211"/>
    </location>
</feature>
<dbReference type="EMBL" id="PXYI01000006">
    <property type="protein sequence ID" value="PSJ38412.1"/>
    <property type="molecule type" value="Genomic_DNA"/>
</dbReference>
<organism evidence="3 4">
    <name type="scientific">Allosphingosinicella deserti</name>
    <dbReference type="NCBI Taxonomy" id="2116704"/>
    <lineage>
        <taxon>Bacteria</taxon>
        <taxon>Pseudomonadati</taxon>
        <taxon>Pseudomonadota</taxon>
        <taxon>Alphaproteobacteria</taxon>
        <taxon>Sphingomonadales</taxon>
        <taxon>Sphingomonadaceae</taxon>
        <taxon>Allosphingosinicella</taxon>
    </lineage>
</organism>
<protein>
    <recommendedName>
        <fullName evidence="2">DUF4401 domain-containing protein</fullName>
    </recommendedName>
</protein>
<keyword evidence="1" id="KW-1133">Transmembrane helix</keyword>
<feature type="transmembrane region" description="Helical" evidence="1">
    <location>
        <begin position="298"/>
        <end position="316"/>
    </location>
</feature>
<keyword evidence="4" id="KW-1185">Reference proteome</keyword>
<dbReference type="AlphaFoldDB" id="A0A2P7QKD9"/>
<feature type="transmembrane region" description="Helical" evidence="1">
    <location>
        <begin position="92"/>
        <end position="112"/>
    </location>
</feature>
<dbReference type="RefSeq" id="WP_106514481.1">
    <property type="nucleotide sequence ID" value="NZ_PXYI01000006.1"/>
</dbReference>
<feature type="transmembrane region" description="Helical" evidence="1">
    <location>
        <begin position="62"/>
        <end position="80"/>
    </location>
</feature>
<feature type="transmembrane region" description="Helical" evidence="1">
    <location>
        <begin position="231"/>
        <end position="248"/>
    </location>
</feature>
<feature type="transmembrane region" description="Helical" evidence="1">
    <location>
        <begin position="119"/>
        <end position="138"/>
    </location>
</feature>
<name>A0A2P7QKD9_9SPHN</name>
<keyword evidence="1" id="KW-0472">Membrane</keyword>
<evidence type="ECO:0000256" key="1">
    <source>
        <dbReference type="SAM" id="Phobius"/>
    </source>
</evidence>
<dbReference type="OrthoDB" id="8527955at2"/>
<feature type="transmembrane region" description="Helical" evidence="1">
    <location>
        <begin position="260"/>
        <end position="292"/>
    </location>
</feature>
<reference evidence="3 4" key="1">
    <citation type="submission" date="2018-03" db="EMBL/GenBank/DDBJ databases">
        <title>The draft genome of Sphingosinicella sp. GL-C-18.</title>
        <authorList>
            <person name="Liu L."/>
            <person name="Li L."/>
            <person name="Liang L."/>
            <person name="Zhang X."/>
            <person name="Wang T."/>
        </authorList>
    </citation>
    <scope>NUCLEOTIDE SEQUENCE [LARGE SCALE GENOMIC DNA]</scope>
    <source>
        <strain evidence="3 4">GL-C-18</strain>
    </source>
</reference>
<feature type="domain" description="DUF4401" evidence="2">
    <location>
        <begin position="29"/>
        <end position="345"/>
    </location>
</feature>
<feature type="transmembrane region" description="Helical" evidence="1">
    <location>
        <begin position="30"/>
        <end position="55"/>
    </location>
</feature>
<sequence length="358" mass="37440">MNAADLWGRLRAEGLVEGEIPVADRPASPWFVRVMLGIAGWIGAFFLILFVGAAFEFIMKSPAFAVGAGAACCAGAFALFRGFDGNDFAEQFGLAVSLAGQILMIIGLADYLEPEQGPFYFLVAALQVVLAVAVPNFIHRVLAASGAAIALALGINQLGLPGLSAPLLAAGLAWIWLEPRRWAAKGRLWRPIGYGLVLGLLLIETFRLVGAARWFGLADHAPGWIRLHGPLIGRCAIAALLVWVAIAETKREGFAPTSRVALVAGGAALLFGLLALGAPGLGSALLILLLGFAAGNRILLAVGILSLLGFVAHFYYSLHLTLLEKSGLLAITGLCLLAAHVLLRRGVAASGTGETVHV</sequence>
<evidence type="ECO:0000259" key="2">
    <source>
        <dbReference type="Pfam" id="PF14351"/>
    </source>
</evidence>
<feature type="transmembrane region" description="Helical" evidence="1">
    <location>
        <begin position="158"/>
        <end position="177"/>
    </location>
</feature>
<keyword evidence="1" id="KW-0812">Transmembrane</keyword>
<accession>A0A2P7QKD9</accession>
<comment type="caution">
    <text evidence="3">The sequence shown here is derived from an EMBL/GenBank/DDBJ whole genome shotgun (WGS) entry which is preliminary data.</text>
</comment>